<dbReference type="Proteomes" id="UP000290365">
    <property type="component" value="Chromosome"/>
</dbReference>
<dbReference type="InterPro" id="IPR037401">
    <property type="entry name" value="SnoaL-like"/>
</dbReference>
<dbReference type="EMBL" id="CP035758">
    <property type="protein sequence ID" value="QBD75556.1"/>
    <property type="molecule type" value="Genomic_DNA"/>
</dbReference>
<gene>
    <name evidence="2" type="ORF">EPA93_05875</name>
</gene>
<protein>
    <submittedName>
        <fullName evidence="2">Nuclear transport factor 2 family protein</fullName>
    </submittedName>
</protein>
<feature type="domain" description="SnoaL-like" evidence="1">
    <location>
        <begin position="17"/>
        <end position="149"/>
    </location>
</feature>
<dbReference type="Gene3D" id="3.10.450.50">
    <property type="match status" value="1"/>
</dbReference>
<dbReference type="SUPFAM" id="SSF54427">
    <property type="entry name" value="NTF2-like"/>
    <property type="match status" value="1"/>
</dbReference>
<proteinExistence type="predicted"/>
<dbReference type="RefSeq" id="WP_129886154.1">
    <property type="nucleotide sequence ID" value="NZ_CP035758.1"/>
</dbReference>
<evidence type="ECO:0000313" key="2">
    <source>
        <dbReference type="EMBL" id="QBD75556.1"/>
    </source>
</evidence>
<name>A0A4P6JLL6_KTERU</name>
<reference evidence="2 3" key="1">
    <citation type="submission" date="2019-01" db="EMBL/GenBank/DDBJ databases">
        <title>Ktedonosporobacter rubrisoli SCAWS-G2.</title>
        <authorList>
            <person name="Huang Y."/>
            <person name="Yan B."/>
        </authorList>
    </citation>
    <scope>NUCLEOTIDE SEQUENCE [LARGE SCALE GENOMIC DNA]</scope>
    <source>
        <strain evidence="2 3">SCAWS-G2</strain>
    </source>
</reference>
<keyword evidence="3" id="KW-1185">Reference proteome</keyword>
<dbReference type="KEGG" id="kbs:EPA93_05875"/>
<dbReference type="InterPro" id="IPR032710">
    <property type="entry name" value="NTF2-like_dom_sf"/>
</dbReference>
<evidence type="ECO:0000259" key="1">
    <source>
        <dbReference type="Pfam" id="PF13577"/>
    </source>
</evidence>
<dbReference type="AlphaFoldDB" id="A0A4P6JLL6"/>
<sequence>MTAYTPDFSDYGRLAYDRIEVADALYRWAAGLDLGDADLLASSCTEDICFDFAPAASKIGIEFPALSSRDVVVKTMIAVIGPLDTSHAPSNLRITVNGESAGLQAYVLAQHFSPGEGPRPDRTRHALLMGRYDANLVRDAEIWRISRLTIDCIWFEGDPTVVTAQLSAN</sequence>
<organism evidence="2 3">
    <name type="scientific">Ktedonosporobacter rubrisoli</name>
    <dbReference type="NCBI Taxonomy" id="2509675"/>
    <lineage>
        <taxon>Bacteria</taxon>
        <taxon>Bacillati</taxon>
        <taxon>Chloroflexota</taxon>
        <taxon>Ktedonobacteria</taxon>
        <taxon>Ktedonobacterales</taxon>
        <taxon>Ktedonosporobacteraceae</taxon>
        <taxon>Ktedonosporobacter</taxon>
    </lineage>
</organism>
<dbReference type="Pfam" id="PF13577">
    <property type="entry name" value="SnoaL_4"/>
    <property type="match status" value="1"/>
</dbReference>
<accession>A0A4P6JLL6</accession>
<evidence type="ECO:0000313" key="3">
    <source>
        <dbReference type="Proteomes" id="UP000290365"/>
    </source>
</evidence>
<dbReference type="OrthoDB" id="1492465at2"/>